<feature type="region of interest" description="Disordered" evidence="2">
    <location>
        <begin position="244"/>
        <end position="301"/>
    </location>
</feature>
<protein>
    <submittedName>
        <fullName evidence="3">Uncharacterized protein</fullName>
    </submittedName>
</protein>
<dbReference type="eggNOG" id="ENOG502SUC1">
    <property type="taxonomic scope" value="Eukaryota"/>
</dbReference>
<proteinExistence type="predicted"/>
<feature type="compositionally biased region" description="Acidic residues" evidence="2">
    <location>
        <begin position="286"/>
        <end position="301"/>
    </location>
</feature>
<dbReference type="EMBL" id="HF935997">
    <property type="protein sequence ID" value="CCX33027.2"/>
    <property type="molecule type" value="Genomic_DNA"/>
</dbReference>
<evidence type="ECO:0000256" key="1">
    <source>
        <dbReference type="SAM" id="Coils"/>
    </source>
</evidence>
<evidence type="ECO:0000256" key="2">
    <source>
        <dbReference type="SAM" id="MobiDB-lite"/>
    </source>
</evidence>
<reference evidence="3 4" key="1">
    <citation type="journal article" date="2013" name="PLoS Genet.">
        <title>The genome and development-dependent transcriptomes of Pyronema confluens: a window into fungal evolution.</title>
        <authorList>
            <person name="Traeger S."/>
            <person name="Altegoer F."/>
            <person name="Freitag M."/>
            <person name="Gabaldon T."/>
            <person name="Kempken F."/>
            <person name="Kumar A."/>
            <person name="Marcet-Houben M."/>
            <person name="Poggeler S."/>
            <person name="Stajich J.E."/>
            <person name="Nowrousian M."/>
        </authorList>
    </citation>
    <scope>NUCLEOTIDE SEQUENCE [LARGE SCALE GENOMIC DNA]</scope>
    <source>
        <strain evidence="4">CBS 100304</strain>
        <tissue evidence="3">Vegetative mycelium</tissue>
    </source>
</reference>
<keyword evidence="4" id="KW-1185">Reference proteome</keyword>
<dbReference type="OMA" id="AYSLHQQ"/>
<feature type="compositionally biased region" description="Basic and acidic residues" evidence="2">
    <location>
        <begin position="245"/>
        <end position="264"/>
    </location>
</feature>
<evidence type="ECO:0000313" key="3">
    <source>
        <dbReference type="EMBL" id="CCX33027.2"/>
    </source>
</evidence>
<feature type="coiled-coil region" evidence="1">
    <location>
        <begin position="99"/>
        <end position="133"/>
    </location>
</feature>
<name>U4LN64_PYROM</name>
<dbReference type="OrthoDB" id="5416456at2759"/>
<dbReference type="Proteomes" id="UP000018144">
    <property type="component" value="Unassembled WGS sequence"/>
</dbReference>
<dbReference type="AlphaFoldDB" id="U4LN64"/>
<keyword evidence="1" id="KW-0175">Coiled coil</keyword>
<organism evidence="3 4">
    <name type="scientific">Pyronema omphalodes (strain CBS 100304)</name>
    <name type="common">Pyronema confluens</name>
    <dbReference type="NCBI Taxonomy" id="1076935"/>
    <lineage>
        <taxon>Eukaryota</taxon>
        <taxon>Fungi</taxon>
        <taxon>Dikarya</taxon>
        <taxon>Ascomycota</taxon>
        <taxon>Pezizomycotina</taxon>
        <taxon>Pezizomycetes</taxon>
        <taxon>Pezizales</taxon>
        <taxon>Pyronemataceae</taxon>
        <taxon>Pyronema</taxon>
    </lineage>
</organism>
<gene>
    <name evidence="3" type="ORF">PCON_14056</name>
</gene>
<sequence>MLSGFMKKLVGGAGSGGGIVGGFGGLGGAGGSGDEGTSRTSTETILNSLPETKAFVDSIPRKQVQLQAAANNRRAQRAHQLLKQVDGRIEDHVAAATELKTLAAQLGAMDREIEEARKLAKNIQTQLLELETLVTEAVGASSQGELLQLQRAEDERFERHAKERRQALEKAKRGYAEQLGVFEKERIRMLASGGDAEVRRKKVVEVRGLETVKLETGKEQVLDDFFGGDAMEIDAGPAEMAVVEEAAKPKKEKGKGKSKEEKTKPKPKAPAPVPTAKKKVNPAIMADEDIEDDEEMMAFYR</sequence>
<accession>U4LN64</accession>
<evidence type="ECO:0000313" key="4">
    <source>
        <dbReference type="Proteomes" id="UP000018144"/>
    </source>
</evidence>